<comment type="caution">
    <text evidence="2">The sequence shown here is derived from an EMBL/GenBank/DDBJ whole genome shotgun (WGS) entry which is preliminary data.</text>
</comment>
<keyword evidence="3" id="KW-1185">Reference proteome</keyword>
<evidence type="ECO:0000313" key="3">
    <source>
        <dbReference type="Proteomes" id="UP000789901"/>
    </source>
</evidence>
<dbReference type="Proteomes" id="UP000789901">
    <property type="component" value="Unassembled WGS sequence"/>
</dbReference>
<accession>A0ABN7UWD3</accession>
<dbReference type="SUPFAM" id="SSF81901">
    <property type="entry name" value="HCP-like"/>
    <property type="match status" value="1"/>
</dbReference>
<feature type="non-terminal residue" evidence="2">
    <location>
        <position position="186"/>
    </location>
</feature>
<keyword evidence="1" id="KW-0175">Coiled coil</keyword>
<name>A0ABN7UWD3_GIGMA</name>
<dbReference type="EMBL" id="CAJVQB010006735">
    <property type="protein sequence ID" value="CAG8690639.1"/>
    <property type="molecule type" value="Genomic_DNA"/>
</dbReference>
<proteinExistence type="predicted"/>
<gene>
    <name evidence="2" type="ORF">GMARGA_LOCUS11490</name>
</gene>
<feature type="coiled-coil region" evidence="1">
    <location>
        <begin position="39"/>
        <end position="66"/>
    </location>
</feature>
<evidence type="ECO:0000256" key="1">
    <source>
        <dbReference type="SAM" id="Coils"/>
    </source>
</evidence>
<reference evidence="2 3" key="1">
    <citation type="submission" date="2021-06" db="EMBL/GenBank/DDBJ databases">
        <authorList>
            <person name="Kallberg Y."/>
            <person name="Tangrot J."/>
            <person name="Rosling A."/>
        </authorList>
    </citation>
    <scope>NUCLEOTIDE SEQUENCE [LARGE SCALE GENOMIC DNA]</scope>
    <source>
        <strain evidence="2 3">120-4 pot B 10/14</strain>
    </source>
</reference>
<protein>
    <submittedName>
        <fullName evidence="2">39045_t:CDS:1</fullName>
    </submittedName>
</protein>
<sequence length="186" mass="21244">MSSLKNAMSSDPKVQKYLQSLEIIDQIRRDNRGEKTNSLQELFIRIKEAKKIFEEAENEYNRQLNKTFKVACASDDYKTAFEFLQSIQNEGNNITKSKVINKIGMRLLGGFGCKQNIAQGRELIKKASTLGLTSATTWSAKGSESPSEQTDQNDFIKNFFRVIQNNQQQLAKIQQQLNDILNNQNE</sequence>
<organism evidence="2 3">
    <name type="scientific">Gigaspora margarita</name>
    <dbReference type="NCBI Taxonomy" id="4874"/>
    <lineage>
        <taxon>Eukaryota</taxon>
        <taxon>Fungi</taxon>
        <taxon>Fungi incertae sedis</taxon>
        <taxon>Mucoromycota</taxon>
        <taxon>Glomeromycotina</taxon>
        <taxon>Glomeromycetes</taxon>
        <taxon>Diversisporales</taxon>
        <taxon>Gigasporaceae</taxon>
        <taxon>Gigaspora</taxon>
    </lineage>
</organism>
<evidence type="ECO:0000313" key="2">
    <source>
        <dbReference type="EMBL" id="CAG8690639.1"/>
    </source>
</evidence>